<dbReference type="Pfam" id="PF03031">
    <property type="entry name" value="NIF"/>
    <property type="match status" value="1"/>
</dbReference>
<dbReference type="GeneID" id="95987742"/>
<dbReference type="Gene3D" id="3.40.50.1000">
    <property type="entry name" value="HAD superfamily/HAD-like"/>
    <property type="match status" value="1"/>
</dbReference>
<feature type="domain" description="FCP1 homology" evidence="3">
    <location>
        <begin position="217"/>
        <end position="361"/>
    </location>
</feature>
<evidence type="ECO:0000313" key="5">
    <source>
        <dbReference type="Proteomes" id="UP001565368"/>
    </source>
</evidence>
<comment type="function">
    <text evidence="1">Essential component of the TIM23 complex, a complex that mediates the translocation of transit peptide-containing proteins across the mitochondrial inner membrane.</text>
</comment>
<sequence length="504" mass="54721">MLRTSAARLLATAPRGARPLSRSAPAFIRIKKPEGAAPPPPPSAPEAPAAPADSAPAEPPLPAAGATTAGLADAQAAAYEAREAREEAEPVPETPDLSKLPSLDIDPEANPNASIAEPKAEAKGKGEGGAAGGDKKSRPRKEYVSSIERQRRFMSRLGLGALLVGGVGTAYYLGQQKGESEASGNPWENFKRNFSELSDVFSKPAFTQLLPDPLPPPHQRPYTLLVDLDGLLVHSSWDRQHGWRTAKRPGVDYFLAYLSQFYEIVLFTSQPVYTGLPVAEKLDPFTLYLPYKLFRESTRYIDGKVVKDLSYLNRDLSKTILLDINSDHAALQPENAIIVKPWGGTAGDKGLVELIPFLESIGIFAPADVRPVLKNYAGKDIPKEYAKQEAAMKERVVAEWERAHPNAAAGAGSGFLSGLFGGGGQQARPKEPQTYLEIKRAQAQRAYEEEQKYYKEHAEEFARMIEEDKQRQMAEMKGSIMGFFGGAPGDQAGQPPAEAHPAQK</sequence>
<dbReference type="InterPro" id="IPR004274">
    <property type="entry name" value="FCP1_dom"/>
</dbReference>
<feature type="region of interest" description="Disordered" evidence="2">
    <location>
        <begin position="480"/>
        <end position="504"/>
    </location>
</feature>
<keyword evidence="1" id="KW-0813">Transport</keyword>
<dbReference type="Proteomes" id="UP001565368">
    <property type="component" value="Unassembled WGS sequence"/>
</dbReference>
<dbReference type="PANTHER" id="PTHR12210">
    <property type="entry name" value="DULLARD PROTEIN PHOSPHATASE"/>
    <property type="match status" value="1"/>
</dbReference>
<comment type="subunit">
    <text evidence="1">Component of the TIM23 complex.</text>
</comment>
<keyword evidence="1" id="KW-0811">Translocation</keyword>
<dbReference type="InterPro" id="IPR050365">
    <property type="entry name" value="TIM50"/>
</dbReference>
<dbReference type="EMBL" id="JBBXJM010000005">
    <property type="protein sequence ID" value="KAL1407278.1"/>
    <property type="molecule type" value="Genomic_DNA"/>
</dbReference>
<accession>A0ABR3PXX1</accession>
<dbReference type="PROSITE" id="PS50969">
    <property type="entry name" value="FCP1"/>
    <property type="match status" value="1"/>
</dbReference>
<gene>
    <name evidence="4" type="primary">TIM50</name>
    <name evidence="4" type="ORF">Q8F55_006699</name>
</gene>
<comment type="caution">
    <text evidence="4">The sequence shown here is derived from an EMBL/GenBank/DDBJ whole genome shotgun (WGS) entry which is preliminary data.</text>
</comment>
<evidence type="ECO:0000256" key="1">
    <source>
        <dbReference type="RuleBase" id="RU365079"/>
    </source>
</evidence>
<comment type="similarity">
    <text evidence="1">Belongs to the TIM50 family.</text>
</comment>
<dbReference type="CDD" id="cd07521">
    <property type="entry name" value="HAD_FCP1-like"/>
    <property type="match status" value="1"/>
</dbReference>
<feature type="compositionally biased region" description="Low complexity" evidence="2">
    <location>
        <begin position="46"/>
        <end position="56"/>
    </location>
</feature>
<keyword evidence="1" id="KW-0809">Transit peptide</keyword>
<name>A0ABR3PXX1_9TREE</name>
<organism evidence="4 5">
    <name type="scientific">Vanrija albida</name>
    <dbReference type="NCBI Taxonomy" id="181172"/>
    <lineage>
        <taxon>Eukaryota</taxon>
        <taxon>Fungi</taxon>
        <taxon>Dikarya</taxon>
        <taxon>Basidiomycota</taxon>
        <taxon>Agaricomycotina</taxon>
        <taxon>Tremellomycetes</taxon>
        <taxon>Trichosporonales</taxon>
        <taxon>Trichosporonaceae</taxon>
        <taxon>Vanrija</taxon>
    </lineage>
</organism>
<dbReference type="InterPro" id="IPR023214">
    <property type="entry name" value="HAD_sf"/>
</dbReference>
<dbReference type="RefSeq" id="XP_069207222.1">
    <property type="nucleotide sequence ID" value="XM_069355151.1"/>
</dbReference>
<dbReference type="SUPFAM" id="SSF56784">
    <property type="entry name" value="HAD-like"/>
    <property type="match status" value="1"/>
</dbReference>
<keyword evidence="1" id="KW-0496">Mitochondrion</keyword>
<feature type="compositionally biased region" description="Pro residues" evidence="2">
    <location>
        <begin position="36"/>
        <end position="45"/>
    </location>
</feature>
<feature type="compositionally biased region" description="Low complexity" evidence="2">
    <location>
        <begin position="1"/>
        <end position="13"/>
    </location>
</feature>
<feature type="compositionally biased region" description="Basic and acidic residues" evidence="2">
    <location>
        <begin position="133"/>
        <end position="145"/>
    </location>
</feature>
<keyword evidence="1" id="KW-0653">Protein transport</keyword>
<dbReference type="SMART" id="SM00577">
    <property type="entry name" value="CPDc"/>
    <property type="match status" value="1"/>
</dbReference>
<proteinExistence type="inferred from homology"/>
<comment type="subcellular location">
    <subcellularLocation>
        <location evidence="1">Mitochondrion inner membrane</location>
        <topology evidence="1">Single-pass membrane protein</topology>
    </subcellularLocation>
</comment>
<evidence type="ECO:0000256" key="2">
    <source>
        <dbReference type="SAM" id="MobiDB-lite"/>
    </source>
</evidence>
<evidence type="ECO:0000259" key="3">
    <source>
        <dbReference type="PROSITE" id="PS50969"/>
    </source>
</evidence>
<reference evidence="4 5" key="1">
    <citation type="submission" date="2023-08" db="EMBL/GenBank/DDBJ databases">
        <title>Annotated Genome Sequence of Vanrija albida AlHP1.</title>
        <authorList>
            <person name="Herzog R."/>
        </authorList>
    </citation>
    <scope>NUCLEOTIDE SEQUENCE [LARGE SCALE GENOMIC DNA]</scope>
    <source>
        <strain evidence="4 5">AlHP1</strain>
    </source>
</reference>
<evidence type="ECO:0000313" key="4">
    <source>
        <dbReference type="EMBL" id="KAL1407278.1"/>
    </source>
</evidence>
<feature type="region of interest" description="Disordered" evidence="2">
    <location>
        <begin position="1"/>
        <end position="145"/>
    </location>
</feature>
<protein>
    <recommendedName>
        <fullName evidence="1">Mitochondrial import inner membrane translocase subunit TIM50</fullName>
    </recommendedName>
</protein>
<keyword evidence="5" id="KW-1185">Reference proteome</keyword>
<dbReference type="InterPro" id="IPR036412">
    <property type="entry name" value="HAD-like_sf"/>
</dbReference>
<feature type="compositionally biased region" description="Low complexity" evidence="2">
    <location>
        <begin position="63"/>
        <end position="79"/>
    </location>
</feature>